<reference evidence="2 3" key="1">
    <citation type="journal article" date="2016" name="Front. Microbiol.">
        <title>Genomic Resource of Rice Seed Associated Bacteria.</title>
        <authorList>
            <person name="Midha S."/>
            <person name="Bansal K."/>
            <person name="Sharma S."/>
            <person name="Kumar N."/>
            <person name="Patil P.P."/>
            <person name="Chaudhry V."/>
            <person name="Patil P.B."/>
        </authorList>
    </citation>
    <scope>NUCLEOTIDE SEQUENCE [LARGE SCALE GENOMIC DNA]</scope>
    <source>
        <strain evidence="2 3">NS258</strain>
    </source>
</reference>
<dbReference type="Pfam" id="PF13676">
    <property type="entry name" value="TIR_2"/>
    <property type="match status" value="1"/>
</dbReference>
<proteinExistence type="predicted"/>
<evidence type="ECO:0000313" key="3">
    <source>
        <dbReference type="Proteomes" id="UP000074410"/>
    </source>
</evidence>
<dbReference type="Gene3D" id="3.20.20.105">
    <property type="entry name" value="Queuine tRNA-ribosyltransferase-like"/>
    <property type="match status" value="1"/>
</dbReference>
<gene>
    <name evidence="2" type="ORF">NS258_02500</name>
</gene>
<organism evidence="2 3">
    <name type="scientific">Sphingomonas sanguinis</name>
    <dbReference type="NCBI Taxonomy" id="33051"/>
    <lineage>
        <taxon>Bacteria</taxon>
        <taxon>Pseudomonadati</taxon>
        <taxon>Pseudomonadota</taxon>
        <taxon>Alphaproteobacteria</taxon>
        <taxon>Sphingomonadales</taxon>
        <taxon>Sphingomonadaceae</taxon>
        <taxon>Sphingomonas</taxon>
    </lineage>
</organism>
<evidence type="ECO:0000313" key="2">
    <source>
        <dbReference type="EMBL" id="KTW17288.1"/>
    </source>
</evidence>
<dbReference type="Gene3D" id="3.40.50.10140">
    <property type="entry name" value="Toll/interleukin-1 receptor homology (TIR) domain"/>
    <property type="match status" value="1"/>
</dbReference>
<accession>A0A147JC65</accession>
<dbReference type="SUPFAM" id="SSF52200">
    <property type="entry name" value="Toll/Interleukin receptor TIR domain"/>
    <property type="match status" value="1"/>
</dbReference>
<dbReference type="PATRIC" id="fig|33051.5.peg.443"/>
<sequence length="468" mass="51637">MADIYLIYGREDEASAAAVFERLRARWTVWWDRMVKQRFVEEIAEELGRARCVVVLWSQRSRVKDTVVDEVRLAQRLGPTIVSVSLDGAEPAYGFGGYSTTGLLGWDESEEHPAYAALFARLVSILPSPEPPTRPHALAGTRLPLPTLFLSVSSFETQLVPAGAVKALALARAPAVLVSAWDLVPRRKPDALLAALRDYRATGGCILLDSGNYEATRLSTKHWRVEDLKHVLSSAPHDLAFAFDRFEPTRSARRTAEKIAATVERDSAFTTVPLMPVIHVPRLSGGGYLVDILPEVALRVAEALRPVMIGLPERELGAGIAQRVATMQAIRGALDRLPFYQPVHLLGTGNPWTVAIMAAAGADSFDGLEWCRVVVDHQTDRLNHFQHFDLFTDQTAFADLMVAREALTDDGVDFAGKVAFHNADYFLRFDQQLREAVGRNSLEAFVTGKLGRAAAEKLERVTKGLFGR</sequence>
<dbReference type="AlphaFoldDB" id="A0A147JC65"/>
<dbReference type="GO" id="GO:0006400">
    <property type="term" value="P:tRNA modification"/>
    <property type="evidence" value="ECO:0007669"/>
    <property type="project" value="InterPro"/>
</dbReference>
<dbReference type="RefSeq" id="WP_058715569.1">
    <property type="nucleotide sequence ID" value="NZ_LDTC01000012.1"/>
</dbReference>
<dbReference type="Proteomes" id="UP000074410">
    <property type="component" value="Unassembled WGS sequence"/>
</dbReference>
<comment type="caution">
    <text evidence="2">The sequence shown here is derived from an EMBL/GenBank/DDBJ whole genome shotgun (WGS) entry which is preliminary data.</text>
</comment>
<dbReference type="InterPro" id="IPR036511">
    <property type="entry name" value="TGT-like_sf"/>
</dbReference>
<feature type="domain" description="TIR" evidence="1">
    <location>
        <begin position="4"/>
        <end position="92"/>
    </location>
</feature>
<name>A0A147JC65_9SPHN</name>
<evidence type="ECO:0000259" key="1">
    <source>
        <dbReference type="Pfam" id="PF13676"/>
    </source>
</evidence>
<dbReference type="InterPro" id="IPR035897">
    <property type="entry name" value="Toll_tir_struct_dom_sf"/>
</dbReference>
<dbReference type="GO" id="GO:0007165">
    <property type="term" value="P:signal transduction"/>
    <property type="evidence" value="ECO:0007669"/>
    <property type="project" value="InterPro"/>
</dbReference>
<dbReference type="SUPFAM" id="SSF51713">
    <property type="entry name" value="tRNA-guanine transglycosylase"/>
    <property type="match status" value="1"/>
</dbReference>
<dbReference type="EMBL" id="LDTC01000012">
    <property type="protein sequence ID" value="KTW17288.1"/>
    <property type="molecule type" value="Genomic_DNA"/>
</dbReference>
<dbReference type="InterPro" id="IPR000157">
    <property type="entry name" value="TIR_dom"/>
</dbReference>
<protein>
    <recommendedName>
        <fullName evidence="1">TIR domain-containing protein</fullName>
    </recommendedName>
</protein>